<dbReference type="SMART" id="SM00355">
    <property type="entry name" value="ZnF_C2H2"/>
    <property type="match status" value="6"/>
</dbReference>
<feature type="binding site" evidence="6">
    <location>
        <position position="52"/>
    </location>
    <ligand>
        <name>Zn(2+)</name>
        <dbReference type="ChEBI" id="CHEBI:29105"/>
    </ligand>
</feature>
<evidence type="ECO:0000256" key="6">
    <source>
        <dbReference type="PROSITE-ProRule" id="PRU01263"/>
    </source>
</evidence>
<evidence type="ECO:0000256" key="1">
    <source>
        <dbReference type="ARBA" id="ARBA00022723"/>
    </source>
</evidence>
<dbReference type="InterPro" id="IPR012934">
    <property type="entry name" value="Znf_AD"/>
</dbReference>
<dbReference type="SMART" id="SM00868">
    <property type="entry name" value="zf-AD"/>
    <property type="match status" value="1"/>
</dbReference>
<sequence>MDPEPHLCRLCLIPVEPDAVVILNQAVDLIDSIHQLTTVDVIVDLSRQVFICDQCHNTLDVSIRFRTMCLQNDAIFRKMYARHALPSDGASNEYDNLEAEFIPCKVEITTQNDHNLDSEIGAWGNSFNDYDQHYSTQEEGTEVNIDLQVDNQDQEKQPPVKKVRKRSPRKKRKTESNADHQDAKHDEPPSNKDEETGSPPKKVKGPSKPRIYVKVQCQVCGGFFNREHLAQHQLVHMDPSERPKFTCKHCPKQYTYKKDLKAHMEIVHEGTADYSCKECGKTYARKEPLTKHYIAVHTDVRKYECTVCGKKFAHGTDRNYHYKIQHTDLRPYSCQYCEMTFKRGYDLTLHTRTHTGEKPFKCDLCGKTFAKSYNVVIHKKSHQNDELRRAAAEQKAVETMQSFAGAMN</sequence>
<dbReference type="InterPro" id="IPR036236">
    <property type="entry name" value="Znf_C2H2_sf"/>
</dbReference>
<dbReference type="Proteomes" id="UP000069940">
    <property type="component" value="Unassembled WGS sequence"/>
</dbReference>
<keyword evidence="11" id="KW-1185">Reference proteome</keyword>
<dbReference type="PROSITE" id="PS51915">
    <property type="entry name" value="ZAD"/>
    <property type="match status" value="1"/>
</dbReference>
<dbReference type="PROSITE" id="PS00028">
    <property type="entry name" value="ZINC_FINGER_C2H2_1"/>
    <property type="match status" value="5"/>
</dbReference>
<name>A0ABM1Y8J3_AEDAL</name>
<dbReference type="PANTHER" id="PTHR24379">
    <property type="entry name" value="KRAB AND ZINC FINGER DOMAIN-CONTAINING"/>
    <property type="match status" value="1"/>
</dbReference>
<evidence type="ECO:0000256" key="4">
    <source>
        <dbReference type="ARBA" id="ARBA00022833"/>
    </source>
</evidence>
<dbReference type="Gene3D" id="3.30.160.60">
    <property type="entry name" value="Classic Zinc Finger"/>
    <property type="match status" value="5"/>
</dbReference>
<dbReference type="InterPro" id="IPR013087">
    <property type="entry name" value="Znf_C2H2_type"/>
</dbReference>
<dbReference type="EnsemblMetazoa" id="AALFPA23_006780.R8906">
    <property type="protein sequence ID" value="AALFPA23_006780.P8906"/>
    <property type="gene ID" value="AALFPA23_006780"/>
</dbReference>
<feature type="domain" description="C2H2-type" evidence="8">
    <location>
        <begin position="332"/>
        <end position="359"/>
    </location>
</feature>
<dbReference type="RefSeq" id="XP_029731738.2">
    <property type="nucleotide sequence ID" value="XM_029875878.2"/>
</dbReference>
<evidence type="ECO:0008006" key="12">
    <source>
        <dbReference type="Google" id="ProtNLM"/>
    </source>
</evidence>
<keyword evidence="4 6" id="KW-0862">Zinc</keyword>
<keyword evidence="2" id="KW-0677">Repeat</keyword>
<reference evidence="10" key="2">
    <citation type="submission" date="2025-05" db="UniProtKB">
        <authorList>
            <consortium name="EnsemblMetazoa"/>
        </authorList>
    </citation>
    <scope>IDENTIFICATION</scope>
    <source>
        <strain evidence="10">Foshan</strain>
    </source>
</reference>
<feature type="region of interest" description="Disordered" evidence="7">
    <location>
        <begin position="149"/>
        <end position="208"/>
    </location>
</feature>
<feature type="domain" description="C2H2-type" evidence="8">
    <location>
        <begin position="360"/>
        <end position="387"/>
    </location>
</feature>
<dbReference type="SUPFAM" id="SSF57716">
    <property type="entry name" value="Glucocorticoid receptor-like (DNA-binding domain)"/>
    <property type="match status" value="1"/>
</dbReference>
<evidence type="ECO:0000256" key="5">
    <source>
        <dbReference type="PROSITE-ProRule" id="PRU00042"/>
    </source>
</evidence>
<evidence type="ECO:0000256" key="2">
    <source>
        <dbReference type="ARBA" id="ARBA00022737"/>
    </source>
</evidence>
<feature type="domain" description="ZAD" evidence="9">
    <location>
        <begin position="6"/>
        <end position="79"/>
    </location>
</feature>
<reference evidence="11" key="1">
    <citation type="journal article" date="2015" name="Proc. Natl. Acad. Sci. U.S.A.">
        <title>Genome sequence of the Asian Tiger mosquito, Aedes albopictus, reveals insights into its biology, genetics, and evolution.</title>
        <authorList>
            <person name="Chen X.G."/>
            <person name="Jiang X."/>
            <person name="Gu J."/>
            <person name="Xu M."/>
            <person name="Wu Y."/>
            <person name="Deng Y."/>
            <person name="Zhang C."/>
            <person name="Bonizzoni M."/>
            <person name="Dermauw W."/>
            <person name="Vontas J."/>
            <person name="Armbruster P."/>
            <person name="Huang X."/>
            <person name="Yang Y."/>
            <person name="Zhang H."/>
            <person name="He W."/>
            <person name="Peng H."/>
            <person name="Liu Y."/>
            <person name="Wu K."/>
            <person name="Chen J."/>
            <person name="Lirakis M."/>
            <person name="Topalis P."/>
            <person name="Van Leeuwen T."/>
            <person name="Hall A.B."/>
            <person name="Jiang X."/>
            <person name="Thorpe C."/>
            <person name="Mueller R.L."/>
            <person name="Sun C."/>
            <person name="Waterhouse R.M."/>
            <person name="Yan G."/>
            <person name="Tu Z.J."/>
            <person name="Fang X."/>
            <person name="James A.A."/>
        </authorList>
    </citation>
    <scope>NUCLEOTIDE SEQUENCE [LARGE SCALE GENOMIC DNA]</scope>
    <source>
        <strain evidence="11">Foshan</strain>
    </source>
</reference>
<keyword evidence="1 6" id="KW-0479">Metal-binding</keyword>
<feature type="compositionally biased region" description="Basic and acidic residues" evidence="7">
    <location>
        <begin position="174"/>
        <end position="195"/>
    </location>
</feature>
<feature type="domain" description="C2H2-type" evidence="8">
    <location>
        <begin position="245"/>
        <end position="273"/>
    </location>
</feature>
<feature type="domain" description="C2H2-type" evidence="8">
    <location>
        <begin position="303"/>
        <end position="331"/>
    </location>
</feature>
<evidence type="ECO:0000256" key="3">
    <source>
        <dbReference type="ARBA" id="ARBA00022771"/>
    </source>
</evidence>
<feature type="binding site" evidence="6">
    <location>
        <position position="55"/>
    </location>
    <ligand>
        <name>Zn(2+)</name>
        <dbReference type="ChEBI" id="CHEBI:29105"/>
    </ligand>
</feature>
<evidence type="ECO:0000256" key="7">
    <source>
        <dbReference type="SAM" id="MobiDB-lite"/>
    </source>
</evidence>
<feature type="domain" description="C2H2-type" evidence="8">
    <location>
        <begin position="274"/>
        <end position="302"/>
    </location>
</feature>
<dbReference type="EnsemblMetazoa" id="AALFPA23_006780.R8907">
    <property type="protein sequence ID" value="AALFPA23_006780.P8907"/>
    <property type="gene ID" value="AALFPA23_006780"/>
</dbReference>
<dbReference type="Pfam" id="PF00096">
    <property type="entry name" value="zf-C2H2"/>
    <property type="match status" value="4"/>
</dbReference>
<dbReference type="PROSITE" id="PS50157">
    <property type="entry name" value="ZINC_FINGER_C2H2_2"/>
    <property type="match status" value="5"/>
</dbReference>
<dbReference type="Pfam" id="PF07776">
    <property type="entry name" value="zf-AD"/>
    <property type="match status" value="1"/>
</dbReference>
<proteinExistence type="predicted"/>
<feature type="binding site" evidence="6">
    <location>
        <position position="11"/>
    </location>
    <ligand>
        <name>Zn(2+)</name>
        <dbReference type="ChEBI" id="CHEBI:29105"/>
    </ligand>
</feature>
<dbReference type="RefSeq" id="XP_029731739.2">
    <property type="nucleotide sequence ID" value="XM_029875879.2"/>
</dbReference>
<organism evidence="10 11">
    <name type="scientific">Aedes albopictus</name>
    <name type="common">Asian tiger mosquito</name>
    <name type="synonym">Stegomyia albopicta</name>
    <dbReference type="NCBI Taxonomy" id="7160"/>
    <lineage>
        <taxon>Eukaryota</taxon>
        <taxon>Metazoa</taxon>
        <taxon>Ecdysozoa</taxon>
        <taxon>Arthropoda</taxon>
        <taxon>Hexapoda</taxon>
        <taxon>Insecta</taxon>
        <taxon>Pterygota</taxon>
        <taxon>Neoptera</taxon>
        <taxon>Endopterygota</taxon>
        <taxon>Diptera</taxon>
        <taxon>Nematocera</taxon>
        <taxon>Culicoidea</taxon>
        <taxon>Culicidae</taxon>
        <taxon>Culicinae</taxon>
        <taxon>Aedini</taxon>
        <taxon>Aedes</taxon>
        <taxon>Stegomyia</taxon>
    </lineage>
</organism>
<accession>A0ABM1Y8J3</accession>
<dbReference type="GeneID" id="109621460"/>
<dbReference type="SUPFAM" id="SSF57667">
    <property type="entry name" value="beta-beta-alpha zinc fingers"/>
    <property type="match status" value="3"/>
</dbReference>
<keyword evidence="3 5" id="KW-0863">Zinc-finger</keyword>
<evidence type="ECO:0000313" key="10">
    <source>
        <dbReference type="EnsemblMetazoa" id="AALFPA23_006780.P8906"/>
    </source>
</evidence>
<dbReference type="PANTHER" id="PTHR24379:SF127">
    <property type="entry name" value="BLOODY FINGERS-RELATED"/>
    <property type="match status" value="1"/>
</dbReference>
<evidence type="ECO:0000313" key="11">
    <source>
        <dbReference type="Proteomes" id="UP000069940"/>
    </source>
</evidence>
<protein>
    <recommendedName>
        <fullName evidence="12">C2h2-type zn-finger protein</fullName>
    </recommendedName>
</protein>
<feature type="binding site" evidence="6">
    <location>
        <position position="8"/>
    </location>
    <ligand>
        <name>Zn(2+)</name>
        <dbReference type="ChEBI" id="CHEBI:29105"/>
    </ligand>
</feature>
<evidence type="ECO:0000259" key="9">
    <source>
        <dbReference type="PROSITE" id="PS51915"/>
    </source>
</evidence>
<feature type="compositionally biased region" description="Basic residues" evidence="7">
    <location>
        <begin position="159"/>
        <end position="173"/>
    </location>
</feature>
<evidence type="ECO:0000259" key="8">
    <source>
        <dbReference type="PROSITE" id="PS50157"/>
    </source>
</evidence>